<comment type="caution">
    <text evidence="1">The sequence shown here is derived from an EMBL/GenBank/DDBJ whole genome shotgun (WGS) entry which is preliminary data.</text>
</comment>
<organism evidence="1 2">
    <name type="scientific">Thalassospira marina</name>
    <dbReference type="NCBI Taxonomy" id="2048283"/>
    <lineage>
        <taxon>Bacteria</taxon>
        <taxon>Pseudomonadati</taxon>
        <taxon>Pseudomonadota</taxon>
        <taxon>Alphaproteobacteria</taxon>
        <taxon>Rhodospirillales</taxon>
        <taxon>Thalassospiraceae</taxon>
        <taxon>Thalassospira</taxon>
    </lineage>
</organism>
<dbReference type="EMBL" id="NWTK01000017">
    <property type="protein sequence ID" value="PKR50445.1"/>
    <property type="molecule type" value="Genomic_DNA"/>
</dbReference>
<name>A0A2N3KIS7_9PROT</name>
<accession>A0A2N3KIS7</accession>
<protein>
    <submittedName>
        <fullName evidence="1">Uncharacterized protein</fullName>
    </submittedName>
</protein>
<proteinExistence type="predicted"/>
<reference evidence="1 2" key="1">
    <citation type="submission" date="2017-09" db="EMBL/GenBank/DDBJ databases">
        <title>Biodiversity and function of Thalassospira species in the particle-attached aromatic-hydrocarbon-degrading consortia from the surface seawater of the South China Sea.</title>
        <authorList>
            <person name="Dong C."/>
            <person name="Liu R."/>
            <person name="Shao Z."/>
        </authorList>
    </citation>
    <scope>NUCLEOTIDE SEQUENCE [LARGE SCALE GENOMIC DNA]</scope>
    <source>
        <strain evidence="1 2">CSC1P2</strain>
    </source>
</reference>
<dbReference type="AlphaFoldDB" id="A0A2N3KIS7"/>
<evidence type="ECO:0000313" key="2">
    <source>
        <dbReference type="Proteomes" id="UP000233597"/>
    </source>
</evidence>
<sequence>MRLTLQATQKERVDAVFVQALRVAPRLPDWFNFGRAAMKEEHKSIRLWLSPATCDTLAAHSKSLGISKRQIILSTLVIGVEDHHNPIWAVAQKIKTA</sequence>
<evidence type="ECO:0000313" key="1">
    <source>
        <dbReference type="EMBL" id="PKR50445.1"/>
    </source>
</evidence>
<gene>
    <name evidence="1" type="ORF">COO20_21470</name>
</gene>
<dbReference type="Proteomes" id="UP000233597">
    <property type="component" value="Unassembled WGS sequence"/>
</dbReference>